<accession>A0A5C6ASQ8</accession>
<organism evidence="9 10">
    <name type="scientific">Stieleria varia</name>
    <dbReference type="NCBI Taxonomy" id="2528005"/>
    <lineage>
        <taxon>Bacteria</taxon>
        <taxon>Pseudomonadati</taxon>
        <taxon>Planctomycetota</taxon>
        <taxon>Planctomycetia</taxon>
        <taxon>Pirellulales</taxon>
        <taxon>Pirellulaceae</taxon>
        <taxon>Stieleria</taxon>
    </lineage>
</organism>
<evidence type="ECO:0000259" key="8">
    <source>
        <dbReference type="SMART" id="SM00237"/>
    </source>
</evidence>
<dbReference type="OrthoDB" id="282736at2"/>
<dbReference type="InterPro" id="IPR013783">
    <property type="entry name" value="Ig-like_fold"/>
</dbReference>
<evidence type="ECO:0000256" key="6">
    <source>
        <dbReference type="ARBA" id="ARBA00023065"/>
    </source>
</evidence>
<dbReference type="Gene3D" id="2.60.40.2030">
    <property type="match status" value="18"/>
</dbReference>
<keyword evidence="10" id="KW-1185">Reference proteome</keyword>
<comment type="subcellular location">
    <subcellularLocation>
        <location evidence="1">Secreted</location>
    </subcellularLocation>
</comment>
<reference evidence="9 10" key="1">
    <citation type="submission" date="2019-02" db="EMBL/GenBank/DDBJ databases">
        <title>Deep-cultivation of Planctomycetes and their phenomic and genomic characterization uncovers novel biology.</title>
        <authorList>
            <person name="Wiegand S."/>
            <person name="Jogler M."/>
            <person name="Boedeker C."/>
            <person name="Pinto D."/>
            <person name="Vollmers J."/>
            <person name="Rivas-Marin E."/>
            <person name="Kohn T."/>
            <person name="Peeters S.H."/>
            <person name="Heuer A."/>
            <person name="Rast P."/>
            <person name="Oberbeckmann S."/>
            <person name="Bunk B."/>
            <person name="Jeske O."/>
            <person name="Meyerdierks A."/>
            <person name="Storesund J.E."/>
            <person name="Kallscheuer N."/>
            <person name="Luecker S."/>
            <person name="Lage O.M."/>
            <person name="Pohl T."/>
            <person name="Merkel B.J."/>
            <person name="Hornburger P."/>
            <person name="Mueller R.-W."/>
            <person name="Bruemmer F."/>
            <person name="Labrenz M."/>
            <person name="Spormann A.M."/>
            <person name="Op Den Camp H."/>
            <person name="Overmann J."/>
            <person name="Amann R."/>
            <person name="Jetten M.S.M."/>
            <person name="Mascher T."/>
            <person name="Medema M.H."/>
            <person name="Devos D.P."/>
            <person name="Kaster A.-K."/>
            <person name="Ovreas L."/>
            <person name="Rohde M."/>
            <person name="Galperin M.Y."/>
            <person name="Jogler C."/>
        </authorList>
    </citation>
    <scope>NUCLEOTIDE SEQUENCE [LARGE SCALE GENOMIC DNA]</scope>
    <source>
        <strain evidence="9 10">Pla52n</strain>
    </source>
</reference>
<dbReference type="SUPFAM" id="SSF141072">
    <property type="entry name" value="CalX-like"/>
    <property type="match status" value="18"/>
</dbReference>
<feature type="domain" description="Calx-beta" evidence="8">
    <location>
        <begin position="429"/>
        <end position="526"/>
    </location>
</feature>
<keyword evidence="3" id="KW-0732">Signal</keyword>
<dbReference type="InterPro" id="IPR051171">
    <property type="entry name" value="CaCA"/>
</dbReference>
<dbReference type="InterPro" id="IPR003644">
    <property type="entry name" value="Calx_beta"/>
</dbReference>
<dbReference type="EMBL" id="SJPN01000004">
    <property type="protein sequence ID" value="TWU02568.1"/>
    <property type="molecule type" value="Genomic_DNA"/>
</dbReference>
<feature type="domain" description="Calx-beta" evidence="8">
    <location>
        <begin position="1117"/>
        <end position="1214"/>
    </location>
</feature>
<feature type="domain" description="Calx-beta" evidence="8">
    <location>
        <begin position="200"/>
        <end position="296"/>
    </location>
</feature>
<proteinExistence type="predicted"/>
<feature type="region of interest" description="Disordered" evidence="7">
    <location>
        <begin position="2417"/>
        <end position="2465"/>
    </location>
</feature>
<feature type="domain" description="Calx-beta" evidence="8">
    <location>
        <begin position="773"/>
        <end position="870"/>
    </location>
</feature>
<evidence type="ECO:0000256" key="3">
    <source>
        <dbReference type="ARBA" id="ARBA00022729"/>
    </source>
</evidence>
<feature type="domain" description="Calx-beta" evidence="8">
    <location>
        <begin position="1806"/>
        <end position="1901"/>
    </location>
</feature>
<feature type="region of interest" description="Disordered" evidence="7">
    <location>
        <begin position="1"/>
        <end position="25"/>
    </location>
</feature>
<evidence type="ECO:0000256" key="1">
    <source>
        <dbReference type="ARBA" id="ARBA00004613"/>
    </source>
</evidence>
<dbReference type="Gene3D" id="2.60.40.10">
    <property type="entry name" value="Immunoglobulins"/>
    <property type="match status" value="1"/>
</dbReference>
<keyword evidence="5" id="KW-0106">Calcium</keyword>
<evidence type="ECO:0000256" key="4">
    <source>
        <dbReference type="ARBA" id="ARBA00022737"/>
    </source>
</evidence>
<dbReference type="PANTHER" id="PTHR11878:SF65">
    <property type="entry name" value="NA_CA-EXCHANGE PROTEIN, ISOFORM G"/>
    <property type="match status" value="1"/>
</dbReference>
<dbReference type="SUPFAM" id="SSF117074">
    <property type="entry name" value="Hypothetical protein PA1324"/>
    <property type="match status" value="1"/>
</dbReference>
<dbReference type="Pfam" id="PF17210">
    <property type="entry name" value="SdrD_B"/>
    <property type="match status" value="1"/>
</dbReference>
<evidence type="ECO:0000313" key="9">
    <source>
        <dbReference type="EMBL" id="TWU02568.1"/>
    </source>
</evidence>
<dbReference type="InterPro" id="IPR033764">
    <property type="entry name" value="Sdr_B"/>
</dbReference>
<feature type="domain" description="Calx-beta" evidence="8">
    <location>
        <begin position="1003"/>
        <end position="1100"/>
    </location>
</feature>
<feature type="domain" description="Calx-beta" evidence="8">
    <location>
        <begin position="1347"/>
        <end position="1444"/>
    </location>
</feature>
<dbReference type="Pfam" id="PF03160">
    <property type="entry name" value="Calx-beta"/>
    <property type="match status" value="14"/>
</dbReference>
<keyword evidence="4" id="KW-0677">Repeat</keyword>
<feature type="compositionally biased region" description="Basic residues" evidence="7">
    <location>
        <begin position="1"/>
        <end position="13"/>
    </location>
</feature>
<evidence type="ECO:0000256" key="7">
    <source>
        <dbReference type="SAM" id="MobiDB-lite"/>
    </source>
</evidence>
<keyword evidence="6" id="KW-0406">Ion transport</keyword>
<evidence type="ECO:0000256" key="5">
    <source>
        <dbReference type="ARBA" id="ARBA00022837"/>
    </source>
</evidence>
<feature type="domain" description="Calx-beta" evidence="8">
    <location>
        <begin position="2038"/>
        <end position="2132"/>
    </location>
</feature>
<dbReference type="GO" id="GO:0005576">
    <property type="term" value="C:extracellular region"/>
    <property type="evidence" value="ECO:0007669"/>
    <property type="project" value="UniProtKB-SubCell"/>
</dbReference>
<gene>
    <name evidence="9" type="ORF">Pla52n_36180</name>
</gene>
<dbReference type="GO" id="GO:0007154">
    <property type="term" value="P:cell communication"/>
    <property type="evidence" value="ECO:0007669"/>
    <property type="project" value="InterPro"/>
</dbReference>
<dbReference type="GO" id="GO:0016020">
    <property type="term" value="C:membrane"/>
    <property type="evidence" value="ECO:0007669"/>
    <property type="project" value="InterPro"/>
</dbReference>
<feature type="domain" description="Calx-beta" evidence="8">
    <location>
        <begin position="1233"/>
        <end position="1330"/>
    </location>
</feature>
<feature type="domain" description="Calx-beta" evidence="8">
    <location>
        <begin position="1691"/>
        <end position="1788"/>
    </location>
</feature>
<protein>
    <submittedName>
        <fullName evidence="9">Calx-beta domain protein</fullName>
    </submittedName>
</protein>
<dbReference type="Proteomes" id="UP000320176">
    <property type="component" value="Unassembled WGS sequence"/>
</dbReference>
<feature type="domain" description="Calx-beta" evidence="8">
    <location>
        <begin position="544"/>
        <end position="641"/>
    </location>
</feature>
<feature type="compositionally biased region" description="Low complexity" evidence="7">
    <location>
        <begin position="2428"/>
        <end position="2458"/>
    </location>
</feature>
<dbReference type="RefSeq" id="WP_146520870.1">
    <property type="nucleotide sequence ID" value="NZ_CP151726.1"/>
</dbReference>
<feature type="domain" description="Calx-beta" evidence="8">
    <location>
        <begin position="1460"/>
        <end position="1558"/>
    </location>
</feature>
<feature type="domain" description="Calx-beta" evidence="8">
    <location>
        <begin position="2150"/>
        <end position="2255"/>
    </location>
</feature>
<feature type="domain" description="Calx-beta" evidence="8">
    <location>
        <begin position="314"/>
        <end position="412"/>
    </location>
</feature>
<dbReference type="GO" id="GO:0030001">
    <property type="term" value="P:metal ion transport"/>
    <property type="evidence" value="ECO:0007669"/>
    <property type="project" value="TreeGrafter"/>
</dbReference>
<feature type="domain" description="Calx-beta" evidence="8">
    <location>
        <begin position="1920"/>
        <end position="2018"/>
    </location>
</feature>
<comment type="caution">
    <text evidence="9">The sequence shown here is derived from an EMBL/GenBank/DDBJ whole genome shotgun (WGS) entry which is preliminary data.</text>
</comment>
<evidence type="ECO:0000313" key="10">
    <source>
        <dbReference type="Proteomes" id="UP000320176"/>
    </source>
</evidence>
<feature type="domain" description="Calx-beta" evidence="8">
    <location>
        <begin position="889"/>
        <end position="986"/>
    </location>
</feature>
<sequence length="2631" mass="265909">MWKHIKRPSRKQNSRSTDRHSGTLRRRNSVRRRVFGELLEDRRLLACDANVCVEVKFAESSTPSAQVSTLTLNRDYEAQVFIQDNRQNSPSGVFQAYFDVVYDTQLISLTQSGVTHGAQFPIRQLGDTSVDGRIDAAGGGSAGLPNPADGSFLLFSFPFRADAVGTLNLGLSQDASSTNRVEYFIPSGAVPASDIAFDGTSIMIAAPASPTVSIVNTTNANESGTAGVFTVRQSVSTTTPTVVSYTLGGQAASGTDFNALSGTVTIPANSTSATINVIPINDQLVEETESIIITLGSITSSAAGVSIDSSSNVASIDLLDNDSATVGIAKSRDGNEAGLVSGQFMVTQTAISSTDTVISYSVSGGTATQGTDFAALSGTVTIPAGSAMTLLNVPVLQDNHIEGSESLTVRLDSISSGDANIFVGSNNQATLNVIDDDTAILRVDAGNSGNEAGTVSGAFNLVQTKTSDVDTVVSYTIAGTAISGQDFTPRSGTATIPAGSTTASVVIPVLDDAIVESTETVTLTINSITSNSPGVSISTTQNSASINITDNDNATLSISPVRDGAEAGPVSGQFMVTQSAVSSTNTSVTFTLAGTATVGSDYASPSLTATIPAGQTSALINLSVLDDSIVEGNETVIVTLQSISGGDSEISISPTANQATIAITDNETPLVSIAATRSGQEQNTVAGQLTLSQSIATATQTQVAYTVTGTAAAGQDFSTLSGVATIPAGQTSTIIQVPVLNDSLVEGSETVIVTLSNIQGTSTLMIDNANRVATISIEDNDTATATISGSQNVTEADSNAIPLTVTLSKASSTATTLSYVVSGTATGNSDFDTLSGSVTVPANQSTATINVMLREDNLVESSESIIVTLNQVTAGNTGLITIGSSNQAATLNIADNDSATITIAADANGSEQGPTPGRFLVTQSATSSAPTVVNYTVGGTATSSQDFTPLSGSVTIPAGSTSAAISVPVLDDSDAEGSESVIVTLTSISNGNPGISLGGTNAATVLISDNESPQVGVSGTTNGSESNQTAGVFTLTQTVATDVDTVVSYTISGTASSGADFTALSGTAVIPMNATSTTISAAVLDDLIVEGSESLTLTITSLAGDSALVIDSANQSASISIDDDDTATARVAATQNGAENNNVNGSFTITLSSPSAQATTIAYTVSGSANAGVDYDSLSGVITLPAGATTGVISVIVNDDAVVEATENVRVTLNSVTSGLTDRITINPAGTTAAIQILDNDSATISIAAGRNGGEANTQSGRFDVTQSAVSATDTIIQYSVSGTATSGVDFSALSGSVTIPAGQTTASIDVSVLDDAIAEGAESVIVSLTAITAGDSDVTLSASSSATVLISDDDIPQVSVSATRNAPESGSVTGLFTVSQSVVTTTPTTVQYNVTGTASLDTDYIGLSGTAVIPAGQLSVDVSVTAINDSMIEGDETITLQITGVSGDAQLEIDAAQQTATIDLTDDESGLISIAATSNAAEAGEIPGLFTVTQDGVSDSDTTVTLTISGTATESEDFTAVSRTVLIPAGQTTATIEIPVIDDATVESTESVSVQLVAVTSSNDALALDTSADNASIDIVDNDTALIQVSLDNNGAEDSNSSGQFTITQSAVSSSDTLIGYTIGGTATSGDDYTALSGTVTIPSGSTSVTIPVPVVDDGIVEADETVLITLDQVVQSNGGITIDPQEDSLTLLIVDNDSATVSIELESDGSESGASPASFTVTQSAVSSVDTVIQLAVSGTATSGDDFQITSQSVTIPAGQTSASIVVSILDDELLESAETIIVTLDSITASDPDVSLDATMSSATATIVDDESGLISVAVTSNADESGLVNGVFTVTQDGVSAVDTVLNYTIGGTASQDIDFTALSGTVTIPAGQTSATVTVPVIQDDLIEGQETVLLTLTQTVSGDDRAQIDTSASAAEMILADDDTGVIRIVSAGNASEANTTAGTWTVSQSGVSTTDTVVSYTVAGTATSQSDFNALPGSVTIPAGQTSATITLQPLDDAVVEPTETVVLTLDSISSGSPLLSLSTTENQASVNITDNDNATVSISRLSDGLENGAVAATARITLSSASSTDTTVAISLGGTAGTQDFASIANTVTIPAGQTSVDLSLATVDDTSVEGIETVTVSLESISSGNDAIEIDTANRSASMSIADNDLATVEFVASSSNVLELAGSHSILVRLNVPGGGSLASPLTANVAVTGGSATTPGDFTLQTTSVTFAAGSTNGATQTVSINLVQDQVIEDAETIALGLSLANANSSISLGGASTHTVSLTDDPMDAEISGRVWIDANNDGIEQVGEMTVPGVVIQLVGATMLGEDVNLETTTDASGIYRFVGLSAGEYSITEIHPGNYLDGSESIGTIGGVSSGTVSSDRFTGIQLQPSQIGTNYSFGEIGLAAAQVNRFRVLARPRGGQTFGLPITSDNLTTTPTPVVSASSSSTVSAASSTNATPTQSPTDPSAANPISNFVASTAAATAAQSANVQYVNPPSSTPSSSQPLVRLSGTRLIITGSDQPNHIEIHPADVAFHQWSHRIVVNGETRFYDADMVDEVVLISGSDADSVVIADTTGNDVLTVKRDEVDFSSDSLQVQAIAYDFVRAISSSGGTDRILRDDELDALDYVLSTDGNWVL</sequence>
<evidence type="ECO:0000256" key="2">
    <source>
        <dbReference type="ARBA" id="ARBA00022525"/>
    </source>
</evidence>
<dbReference type="PANTHER" id="PTHR11878">
    <property type="entry name" value="SODIUM/CALCIUM EXCHANGER"/>
    <property type="match status" value="1"/>
</dbReference>
<keyword evidence="6" id="KW-0813">Transport</keyword>
<keyword evidence="2" id="KW-0964">Secreted</keyword>
<dbReference type="InterPro" id="IPR038081">
    <property type="entry name" value="CalX-like_sf"/>
</dbReference>
<feature type="domain" description="Calx-beta" evidence="8">
    <location>
        <begin position="659"/>
        <end position="756"/>
    </location>
</feature>
<feature type="domain" description="Calx-beta" evidence="8">
    <location>
        <begin position="1576"/>
        <end position="1673"/>
    </location>
</feature>
<dbReference type="SMART" id="SM00237">
    <property type="entry name" value="Calx_beta"/>
    <property type="match status" value="18"/>
</dbReference>
<name>A0A5C6ASQ8_9BACT</name>